<accession>A0A934USB4</accession>
<dbReference type="EMBL" id="JAEDAO010000001">
    <property type="protein sequence ID" value="MBK0393701.1"/>
    <property type="molecule type" value="Genomic_DNA"/>
</dbReference>
<dbReference type="AlphaFoldDB" id="A0A934USB4"/>
<dbReference type="SMART" id="SM00834">
    <property type="entry name" value="CxxC_CXXC_SSSS"/>
    <property type="match status" value="1"/>
</dbReference>
<reference evidence="2" key="1">
    <citation type="submission" date="2020-12" db="EMBL/GenBank/DDBJ databases">
        <title>Ramlibacter sp. nov., isolated from a freshwater alga, Cryptomonas.</title>
        <authorList>
            <person name="Kim H.M."/>
            <person name="Jeon C.O."/>
        </authorList>
    </citation>
    <scope>NUCLEOTIDE SEQUENCE</scope>
    <source>
        <strain evidence="2">CrO1</strain>
    </source>
</reference>
<dbReference type="Pfam" id="PF09723">
    <property type="entry name" value="Zn_ribbon_8"/>
    <property type="match status" value="1"/>
</dbReference>
<organism evidence="2 3">
    <name type="scientific">Ramlibacter algicola</name>
    <dbReference type="NCBI Taxonomy" id="2795217"/>
    <lineage>
        <taxon>Bacteria</taxon>
        <taxon>Pseudomonadati</taxon>
        <taxon>Pseudomonadota</taxon>
        <taxon>Betaproteobacteria</taxon>
        <taxon>Burkholderiales</taxon>
        <taxon>Comamonadaceae</taxon>
        <taxon>Ramlibacter</taxon>
    </lineage>
</organism>
<evidence type="ECO:0000259" key="1">
    <source>
        <dbReference type="SMART" id="SM00834"/>
    </source>
</evidence>
<gene>
    <name evidence="2" type="ORF">I8E28_13970</name>
</gene>
<sequence length="72" mass="7543">MPLYTFLCDDCGPFDVSRRIADRDAPAACPTCEADAARVMTSPRLLGMANGNAASQDGGYGRLRHAGACSCC</sequence>
<dbReference type="Proteomes" id="UP000617041">
    <property type="component" value="Unassembled WGS sequence"/>
</dbReference>
<name>A0A934USB4_9BURK</name>
<proteinExistence type="predicted"/>
<dbReference type="RefSeq" id="WP_200788655.1">
    <property type="nucleotide sequence ID" value="NZ_JAEDAO010000001.1"/>
</dbReference>
<evidence type="ECO:0000313" key="3">
    <source>
        <dbReference type="Proteomes" id="UP000617041"/>
    </source>
</evidence>
<feature type="domain" description="Putative regulatory protein FmdB zinc ribbon" evidence="1">
    <location>
        <begin position="1"/>
        <end position="41"/>
    </location>
</feature>
<keyword evidence="3" id="KW-1185">Reference proteome</keyword>
<dbReference type="NCBIfam" id="TIGR02605">
    <property type="entry name" value="CxxC_CxxC_SSSS"/>
    <property type="match status" value="1"/>
</dbReference>
<comment type="caution">
    <text evidence="2">The sequence shown here is derived from an EMBL/GenBank/DDBJ whole genome shotgun (WGS) entry which is preliminary data.</text>
</comment>
<dbReference type="InterPro" id="IPR013429">
    <property type="entry name" value="Regulatory_FmdB_Zinc_ribbon"/>
</dbReference>
<evidence type="ECO:0000313" key="2">
    <source>
        <dbReference type="EMBL" id="MBK0393701.1"/>
    </source>
</evidence>
<protein>
    <submittedName>
        <fullName evidence="2">Zinc ribbon domain-containing protein</fullName>
    </submittedName>
</protein>